<dbReference type="PROSITE" id="PS00061">
    <property type="entry name" value="ADH_SHORT"/>
    <property type="match status" value="1"/>
</dbReference>
<dbReference type="OrthoDB" id="9787298at2"/>
<dbReference type="GO" id="GO:0016491">
    <property type="term" value="F:oxidoreductase activity"/>
    <property type="evidence" value="ECO:0007669"/>
    <property type="project" value="UniProtKB-KW"/>
</dbReference>
<organism evidence="3 4">
    <name type="scientific">Frateuria aurantia (strain ATCC 33424 / DSM 6220 / KCTC 2777 / LMG 1558 / NBRC 3245 / NCIMB 13370)</name>
    <name type="common">Acetobacter aurantius</name>
    <dbReference type="NCBI Taxonomy" id="767434"/>
    <lineage>
        <taxon>Bacteria</taxon>
        <taxon>Pseudomonadati</taxon>
        <taxon>Pseudomonadota</taxon>
        <taxon>Gammaproteobacteria</taxon>
        <taxon>Lysobacterales</taxon>
        <taxon>Rhodanobacteraceae</taxon>
        <taxon>Frateuria</taxon>
    </lineage>
</organism>
<keyword evidence="4" id="KW-1185">Reference proteome</keyword>
<evidence type="ECO:0000313" key="4">
    <source>
        <dbReference type="Proteomes" id="UP000005234"/>
    </source>
</evidence>
<dbReference type="RefSeq" id="WP_014402020.1">
    <property type="nucleotide sequence ID" value="NC_017033.1"/>
</dbReference>
<dbReference type="KEGG" id="fau:Fraau_0532"/>
<evidence type="ECO:0000256" key="2">
    <source>
        <dbReference type="ARBA" id="ARBA00023002"/>
    </source>
</evidence>
<dbReference type="eggNOG" id="COG1028">
    <property type="taxonomic scope" value="Bacteria"/>
</dbReference>
<dbReference type="FunFam" id="3.40.50.720:FF:000084">
    <property type="entry name" value="Short-chain dehydrogenase reductase"/>
    <property type="match status" value="1"/>
</dbReference>
<dbReference type="HOGENOM" id="CLU_010194_1_2_6"/>
<name>H8L4U1_FRAAD</name>
<dbReference type="STRING" id="767434.Fraau_0532"/>
<dbReference type="EMBL" id="CP003350">
    <property type="protein sequence ID" value="AFC85014.1"/>
    <property type="molecule type" value="Genomic_DNA"/>
</dbReference>
<dbReference type="InterPro" id="IPR002347">
    <property type="entry name" value="SDR_fam"/>
</dbReference>
<reference evidence="3" key="1">
    <citation type="submission" date="2012-02" db="EMBL/GenBank/DDBJ databases">
        <title>The complete genome of Frateuria aurantia DSM 6220.</title>
        <authorList>
            <consortium name="US DOE Joint Genome Institute (JGI-PGF)"/>
            <person name="Lucas S."/>
            <person name="Copeland A."/>
            <person name="Lapidus A."/>
            <person name="Glavina del Rio T."/>
            <person name="Dalin E."/>
            <person name="Tice H."/>
            <person name="Bruce D."/>
            <person name="Goodwin L."/>
            <person name="Pitluck S."/>
            <person name="Peters L."/>
            <person name="Ovchinnikova G."/>
            <person name="Teshima H."/>
            <person name="Kyrpides N."/>
            <person name="Mavromatis K."/>
            <person name="Ivanova N."/>
            <person name="Brettin T."/>
            <person name="Detter J.C."/>
            <person name="Han C."/>
            <person name="Larimer F."/>
            <person name="Land M."/>
            <person name="Hauser L."/>
            <person name="Markowitz V."/>
            <person name="Cheng J.-F."/>
            <person name="Hugenholtz P."/>
            <person name="Woyke T."/>
            <person name="Wu D."/>
            <person name="Brambilla E."/>
            <person name="Klenk H.-P."/>
            <person name="Eisen J.A."/>
        </authorList>
    </citation>
    <scope>NUCLEOTIDE SEQUENCE</scope>
    <source>
        <strain evidence="3">DSM 6220</strain>
    </source>
</reference>
<sequence length="257" mass="26895">MTVFKDRFAGKVAVVTGCGSGIGEAAVRRLSAEGASVVLVGHHLDKIKAVADSLPAERTACHEADVSKIDQVEGVVRFAIEKFGRLDILVNNAGVSAPGTVLEGSEADWRLISAVNIDGPLFLSRAALPHLIKTRGAIVNTASVSGLGGDWNTAYYNVSKGAVVNLTRTLALDHGADGVRTNSVCPSVVETPMTAERREDKDFVERMVARVPMKRLAKPDDIAAAILFLASDDAAFINGVNLPVDGGTTASTGQAAF</sequence>
<evidence type="ECO:0000256" key="1">
    <source>
        <dbReference type="ARBA" id="ARBA00006484"/>
    </source>
</evidence>
<dbReference type="SUPFAM" id="SSF51735">
    <property type="entry name" value="NAD(P)-binding Rossmann-fold domains"/>
    <property type="match status" value="1"/>
</dbReference>
<dbReference type="InterPro" id="IPR036291">
    <property type="entry name" value="NAD(P)-bd_dom_sf"/>
</dbReference>
<dbReference type="PANTHER" id="PTHR43477">
    <property type="entry name" value="DIHYDROANTICAPSIN 7-DEHYDROGENASE"/>
    <property type="match status" value="1"/>
</dbReference>
<evidence type="ECO:0008006" key="5">
    <source>
        <dbReference type="Google" id="ProtNLM"/>
    </source>
</evidence>
<comment type="similarity">
    <text evidence="1">Belongs to the short-chain dehydrogenases/reductases (SDR) family.</text>
</comment>
<dbReference type="NCBIfam" id="NF005559">
    <property type="entry name" value="PRK07231.1"/>
    <property type="match status" value="1"/>
</dbReference>
<dbReference type="CDD" id="cd05233">
    <property type="entry name" value="SDR_c"/>
    <property type="match status" value="1"/>
</dbReference>
<dbReference type="Proteomes" id="UP000005234">
    <property type="component" value="Chromosome"/>
</dbReference>
<dbReference type="AlphaFoldDB" id="H8L4U1"/>
<keyword evidence="2" id="KW-0560">Oxidoreductase</keyword>
<proteinExistence type="inferred from homology"/>
<dbReference type="InterPro" id="IPR051122">
    <property type="entry name" value="SDR_DHRS6-like"/>
</dbReference>
<dbReference type="Pfam" id="PF13561">
    <property type="entry name" value="adh_short_C2"/>
    <property type="match status" value="1"/>
</dbReference>
<dbReference type="Gene3D" id="3.40.50.720">
    <property type="entry name" value="NAD(P)-binding Rossmann-like Domain"/>
    <property type="match status" value="1"/>
</dbReference>
<dbReference type="PRINTS" id="PR00081">
    <property type="entry name" value="GDHRDH"/>
</dbReference>
<dbReference type="InterPro" id="IPR020904">
    <property type="entry name" value="Sc_DH/Rdtase_CS"/>
</dbReference>
<accession>H8L4U1</accession>
<evidence type="ECO:0000313" key="3">
    <source>
        <dbReference type="EMBL" id="AFC85014.1"/>
    </source>
</evidence>
<protein>
    <recommendedName>
        <fullName evidence="5">Short-chain alcohol dehydrogenase like protein</fullName>
    </recommendedName>
</protein>
<dbReference type="PANTHER" id="PTHR43477:SF1">
    <property type="entry name" value="DIHYDROANTICAPSIN 7-DEHYDROGENASE"/>
    <property type="match status" value="1"/>
</dbReference>
<gene>
    <name evidence="3" type="ordered locus">Fraau_0532</name>
</gene>
<dbReference type="PRINTS" id="PR00080">
    <property type="entry name" value="SDRFAMILY"/>
</dbReference>